<dbReference type="Gene3D" id="2.60.270.50">
    <property type="match status" value="1"/>
</dbReference>
<organism evidence="3 4">
    <name type="scientific">Discina gigas</name>
    <dbReference type="NCBI Taxonomy" id="1032678"/>
    <lineage>
        <taxon>Eukaryota</taxon>
        <taxon>Fungi</taxon>
        <taxon>Dikarya</taxon>
        <taxon>Ascomycota</taxon>
        <taxon>Pezizomycotina</taxon>
        <taxon>Pezizomycetes</taxon>
        <taxon>Pezizales</taxon>
        <taxon>Discinaceae</taxon>
        <taxon>Discina</taxon>
    </lineage>
</organism>
<feature type="region of interest" description="Disordered" evidence="2">
    <location>
        <begin position="1"/>
        <end position="23"/>
    </location>
</feature>
<name>A0ABR3GUD0_9PEZI</name>
<evidence type="ECO:0000313" key="3">
    <source>
        <dbReference type="EMBL" id="KAL0639443.1"/>
    </source>
</evidence>
<reference evidence="3 4" key="1">
    <citation type="submission" date="2024-02" db="EMBL/GenBank/DDBJ databases">
        <title>Discinaceae phylogenomics.</title>
        <authorList>
            <person name="Dirks A.C."/>
            <person name="James T.Y."/>
        </authorList>
    </citation>
    <scope>NUCLEOTIDE SEQUENCE [LARGE SCALE GENOMIC DNA]</scope>
    <source>
        <strain evidence="3 4">ACD0624</strain>
    </source>
</reference>
<accession>A0ABR3GUD0</accession>
<comment type="caution">
    <text evidence="3">The sequence shown here is derived from an EMBL/GenBank/DDBJ whole genome shotgun (WGS) entry which is preliminary data.</text>
</comment>
<evidence type="ECO:0000313" key="4">
    <source>
        <dbReference type="Proteomes" id="UP001447188"/>
    </source>
</evidence>
<dbReference type="InterPro" id="IPR009413">
    <property type="entry name" value="Aegerolysin-typ"/>
</dbReference>
<protein>
    <submittedName>
        <fullName evidence="3">Uncharacterized protein</fullName>
    </submittedName>
</protein>
<evidence type="ECO:0000256" key="2">
    <source>
        <dbReference type="SAM" id="MobiDB-lite"/>
    </source>
</evidence>
<dbReference type="Proteomes" id="UP001447188">
    <property type="component" value="Unassembled WGS sequence"/>
</dbReference>
<proteinExistence type="inferred from homology"/>
<sequence length="153" mass="15783">MSDPPPQQSVSSDEPTNASRGHGDYVQISIDNRTGIELGISHAALSSGKFHVVGNKSSILTPASVNTITIPNGTTGDVCSCGHNSASVGTEGSFWITAHNDVTLVTKVVWDCPYSGSNSFNASEGTPIIKVTQRGGTNTSGALGLVYLTLGPH</sequence>
<keyword evidence="4" id="KW-1185">Reference proteome</keyword>
<gene>
    <name evidence="3" type="ORF">Q9L58_001471</name>
</gene>
<dbReference type="EMBL" id="JBBBZM010000011">
    <property type="protein sequence ID" value="KAL0639443.1"/>
    <property type="molecule type" value="Genomic_DNA"/>
</dbReference>
<comment type="similarity">
    <text evidence="1">Belongs to the aegerolysin family.</text>
</comment>
<evidence type="ECO:0000256" key="1">
    <source>
        <dbReference type="ARBA" id="ARBA00010795"/>
    </source>
</evidence>
<dbReference type="Pfam" id="PF06355">
    <property type="entry name" value="Aegerolysin"/>
    <property type="match status" value="1"/>
</dbReference>